<gene>
    <name evidence="2" type="ORF">SAMN02745724_03489</name>
</gene>
<accession>A0A1I1PK59</accession>
<sequence length="44" mass="4633">MKNKFISTAILAGSLILGATSLTTQAADYKVDVEGAHAFKYDTA</sequence>
<proteinExistence type="predicted"/>
<dbReference type="STRING" id="1123010.SAMN02745724_03489"/>
<dbReference type="Proteomes" id="UP000198862">
    <property type="component" value="Unassembled WGS sequence"/>
</dbReference>
<feature type="chain" id="PRO_5011675592" evidence="1">
    <location>
        <begin position="27"/>
        <end position="44"/>
    </location>
</feature>
<organism evidence="2 3">
    <name type="scientific">Pseudoalteromonas denitrificans DSM 6059</name>
    <dbReference type="NCBI Taxonomy" id="1123010"/>
    <lineage>
        <taxon>Bacteria</taxon>
        <taxon>Pseudomonadati</taxon>
        <taxon>Pseudomonadota</taxon>
        <taxon>Gammaproteobacteria</taxon>
        <taxon>Alteromonadales</taxon>
        <taxon>Pseudoalteromonadaceae</taxon>
        <taxon>Pseudoalteromonas</taxon>
    </lineage>
</organism>
<evidence type="ECO:0000313" key="3">
    <source>
        <dbReference type="Proteomes" id="UP000198862"/>
    </source>
</evidence>
<reference evidence="2 3" key="1">
    <citation type="submission" date="2016-10" db="EMBL/GenBank/DDBJ databases">
        <authorList>
            <person name="de Groot N.N."/>
        </authorList>
    </citation>
    <scope>NUCLEOTIDE SEQUENCE [LARGE SCALE GENOMIC DNA]</scope>
    <source>
        <strain evidence="2 3">DSM 6059</strain>
    </source>
</reference>
<keyword evidence="1" id="KW-0732">Signal</keyword>
<keyword evidence="3" id="KW-1185">Reference proteome</keyword>
<name>A0A1I1PK59_9GAMM</name>
<evidence type="ECO:0000313" key="2">
    <source>
        <dbReference type="EMBL" id="SFD10037.1"/>
    </source>
</evidence>
<protein>
    <submittedName>
        <fullName evidence="2">Uncharacterized protein</fullName>
    </submittedName>
</protein>
<dbReference type="EMBL" id="FOLO01000032">
    <property type="protein sequence ID" value="SFD10037.1"/>
    <property type="molecule type" value="Genomic_DNA"/>
</dbReference>
<evidence type="ECO:0000256" key="1">
    <source>
        <dbReference type="SAM" id="SignalP"/>
    </source>
</evidence>
<dbReference type="RefSeq" id="WP_281247171.1">
    <property type="nucleotide sequence ID" value="NZ_FOLO01000032.1"/>
</dbReference>
<dbReference type="AlphaFoldDB" id="A0A1I1PK59"/>
<feature type="signal peptide" evidence="1">
    <location>
        <begin position="1"/>
        <end position="26"/>
    </location>
</feature>